<organism evidence="1 2">
    <name type="scientific">Marilutibacter maris</name>
    <dbReference type="NCBI Taxonomy" id="1605891"/>
    <lineage>
        <taxon>Bacteria</taxon>
        <taxon>Pseudomonadati</taxon>
        <taxon>Pseudomonadota</taxon>
        <taxon>Gammaproteobacteria</taxon>
        <taxon>Lysobacterales</taxon>
        <taxon>Lysobacteraceae</taxon>
        <taxon>Marilutibacter</taxon>
    </lineage>
</organism>
<dbReference type="Proteomes" id="UP000320431">
    <property type="component" value="Unassembled WGS sequence"/>
</dbReference>
<dbReference type="EMBL" id="VICD02000053">
    <property type="protein sequence ID" value="KAB8196990.1"/>
    <property type="molecule type" value="Genomic_DNA"/>
</dbReference>
<sequence>MLLRAIIAIVLAAMAAACSGVPGTTVVLREGSDGHTGFHSRTRALPGHARFECLASDSGRCHYAVFGGVCAGLSAALGDGRVRCAEDVAPRLQFDLKVGEHRSVGGLPLGFRHCASGRRGPVTAACLRYGQGRSPSA</sequence>
<proteinExistence type="predicted"/>
<protein>
    <submittedName>
        <fullName evidence="1">Uncharacterized protein</fullName>
    </submittedName>
</protein>
<accession>A0A508B6P8</accession>
<comment type="caution">
    <text evidence="1">The sequence shown here is derived from an EMBL/GenBank/DDBJ whole genome shotgun (WGS) entry which is preliminary data.</text>
</comment>
<gene>
    <name evidence="1" type="ORF">FKV24_003850</name>
</gene>
<name>A0A508B6P8_9GAMM</name>
<dbReference type="PROSITE" id="PS51257">
    <property type="entry name" value="PROKAR_LIPOPROTEIN"/>
    <property type="match status" value="1"/>
</dbReference>
<reference evidence="1 2" key="1">
    <citation type="submission" date="2019-10" db="EMBL/GenBank/DDBJ databases">
        <title>Lysobacter alkalisoli sp. nov., isolated from saline-alkaline soil.</title>
        <authorList>
            <person name="Sun J.-Q."/>
        </authorList>
    </citation>
    <scope>NUCLEOTIDE SEQUENCE [LARGE SCALE GENOMIC DNA]</scope>
    <source>
        <strain evidence="1 2">KCTC 42381</strain>
    </source>
</reference>
<dbReference type="RefSeq" id="WP_141481384.1">
    <property type="nucleotide sequence ID" value="NZ_VICD02000053.1"/>
</dbReference>
<dbReference type="AlphaFoldDB" id="A0A508B6P8"/>
<evidence type="ECO:0000313" key="1">
    <source>
        <dbReference type="EMBL" id="KAB8196990.1"/>
    </source>
</evidence>
<evidence type="ECO:0000313" key="2">
    <source>
        <dbReference type="Proteomes" id="UP000320431"/>
    </source>
</evidence>